<dbReference type="PANTHER" id="PTHR13789">
    <property type="entry name" value="MONOOXYGENASE"/>
    <property type="match status" value="1"/>
</dbReference>
<dbReference type="EMBL" id="BPQB01000045">
    <property type="protein sequence ID" value="GJE95017.1"/>
    <property type="molecule type" value="Genomic_DNA"/>
</dbReference>
<dbReference type="PRINTS" id="PR00420">
    <property type="entry name" value="RNGMNOXGNASE"/>
</dbReference>
<sequence length="301" mass="31537">MAPSRVAVVGGGVAGASVAIFLKTMGHEPIIFERNVGIPDEGLDISIPHSDLAALARVPGLLEHLGGSPLVEWFLYSELVSEMGAMDVGSRPRCQGARAGLGAARFSKSVLQRRLVEFAAGMGVAVRWGHELVGLQQDDAGVTVKFANGSSERVGFVVGCDGLHSATRRCLFGRQPARFTGVSQYGANSRTESRIGHRPRVVLVGGAAHRMNLPVGENGAFKDAGLLAELLEKHSWTATEPFAAPLEAIFMTFESACTAQAKEPPRVTRAQGDLRIPCGVDQLSALLAATALGGSGLLCGS</sequence>
<dbReference type="InterPro" id="IPR036188">
    <property type="entry name" value="FAD/NAD-bd_sf"/>
</dbReference>
<protein>
    <recommendedName>
        <fullName evidence="6">FAD-binding domain-containing protein</fullName>
    </recommendedName>
</protein>
<gene>
    <name evidence="7" type="ORF">PsYK624_111960</name>
</gene>
<evidence type="ECO:0000256" key="1">
    <source>
        <dbReference type="ARBA" id="ARBA00007992"/>
    </source>
</evidence>
<dbReference type="Pfam" id="PF01494">
    <property type="entry name" value="FAD_binding_3"/>
    <property type="match status" value="1"/>
</dbReference>
<dbReference type="SUPFAM" id="SSF51905">
    <property type="entry name" value="FAD/NAD(P)-binding domain"/>
    <property type="match status" value="1"/>
</dbReference>
<dbReference type="Proteomes" id="UP000703269">
    <property type="component" value="Unassembled WGS sequence"/>
</dbReference>
<evidence type="ECO:0000256" key="4">
    <source>
        <dbReference type="ARBA" id="ARBA00023002"/>
    </source>
</evidence>
<dbReference type="AlphaFoldDB" id="A0A9P3GG54"/>
<accession>A0A9P3GG54</accession>
<evidence type="ECO:0000313" key="8">
    <source>
        <dbReference type="Proteomes" id="UP000703269"/>
    </source>
</evidence>
<dbReference type="PANTHER" id="PTHR13789:SF309">
    <property type="entry name" value="PUTATIVE (AFU_ORTHOLOGUE AFUA_6G14510)-RELATED"/>
    <property type="match status" value="1"/>
</dbReference>
<dbReference type="OrthoDB" id="47494at2759"/>
<evidence type="ECO:0000256" key="2">
    <source>
        <dbReference type="ARBA" id="ARBA00022630"/>
    </source>
</evidence>
<dbReference type="GO" id="GO:0004497">
    <property type="term" value="F:monooxygenase activity"/>
    <property type="evidence" value="ECO:0007669"/>
    <property type="project" value="UniProtKB-KW"/>
</dbReference>
<evidence type="ECO:0000313" key="7">
    <source>
        <dbReference type="EMBL" id="GJE95017.1"/>
    </source>
</evidence>
<evidence type="ECO:0000256" key="3">
    <source>
        <dbReference type="ARBA" id="ARBA00022827"/>
    </source>
</evidence>
<dbReference type="GO" id="GO:0071949">
    <property type="term" value="F:FAD binding"/>
    <property type="evidence" value="ECO:0007669"/>
    <property type="project" value="InterPro"/>
</dbReference>
<dbReference type="InterPro" id="IPR002938">
    <property type="entry name" value="FAD-bd"/>
</dbReference>
<name>A0A9P3GG54_9APHY</name>
<comment type="similarity">
    <text evidence="1">Belongs to the paxM FAD-dependent monooxygenase family.</text>
</comment>
<feature type="domain" description="FAD-binding" evidence="6">
    <location>
        <begin position="109"/>
        <end position="171"/>
    </location>
</feature>
<keyword evidence="8" id="KW-1185">Reference proteome</keyword>
<organism evidence="7 8">
    <name type="scientific">Phanerochaete sordida</name>
    <dbReference type="NCBI Taxonomy" id="48140"/>
    <lineage>
        <taxon>Eukaryota</taxon>
        <taxon>Fungi</taxon>
        <taxon>Dikarya</taxon>
        <taxon>Basidiomycota</taxon>
        <taxon>Agaricomycotina</taxon>
        <taxon>Agaricomycetes</taxon>
        <taxon>Polyporales</taxon>
        <taxon>Phanerochaetaceae</taxon>
        <taxon>Phanerochaete</taxon>
    </lineage>
</organism>
<dbReference type="InterPro" id="IPR050493">
    <property type="entry name" value="FAD-dep_Monooxygenase_BioMet"/>
</dbReference>
<keyword evidence="5" id="KW-0503">Monooxygenase</keyword>
<dbReference type="Gene3D" id="3.50.50.60">
    <property type="entry name" value="FAD/NAD(P)-binding domain"/>
    <property type="match status" value="2"/>
</dbReference>
<proteinExistence type="inferred from homology"/>
<keyword evidence="3" id="KW-0274">FAD</keyword>
<keyword evidence="4" id="KW-0560">Oxidoreductase</keyword>
<evidence type="ECO:0000256" key="5">
    <source>
        <dbReference type="ARBA" id="ARBA00023033"/>
    </source>
</evidence>
<evidence type="ECO:0000259" key="6">
    <source>
        <dbReference type="Pfam" id="PF01494"/>
    </source>
</evidence>
<keyword evidence="2" id="KW-0285">Flavoprotein</keyword>
<reference evidence="7 8" key="1">
    <citation type="submission" date="2021-08" db="EMBL/GenBank/DDBJ databases">
        <title>Draft Genome Sequence of Phanerochaete sordida strain YK-624.</title>
        <authorList>
            <person name="Mori T."/>
            <person name="Dohra H."/>
            <person name="Suzuki T."/>
            <person name="Kawagishi H."/>
            <person name="Hirai H."/>
        </authorList>
    </citation>
    <scope>NUCLEOTIDE SEQUENCE [LARGE SCALE GENOMIC DNA]</scope>
    <source>
        <strain evidence="7 8">YK-624</strain>
    </source>
</reference>
<comment type="caution">
    <text evidence="7">The sequence shown here is derived from an EMBL/GenBank/DDBJ whole genome shotgun (WGS) entry which is preliminary data.</text>
</comment>